<dbReference type="PANTHER" id="PTHR10695:SF46">
    <property type="entry name" value="BIFUNCTIONAL COENZYME A SYNTHASE-RELATED"/>
    <property type="match status" value="1"/>
</dbReference>
<dbReference type="OrthoDB" id="330671at2759"/>
<accession>A0A4P9ZKJ2</accession>
<dbReference type="SUPFAM" id="SSF52374">
    <property type="entry name" value="Nucleotidylyl transferase"/>
    <property type="match status" value="1"/>
</dbReference>
<organism evidence="3 4">
    <name type="scientific">Metschnikowia bicuspidata</name>
    <dbReference type="NCBI Taxonomy" id="27322"/>
    <lineage>
        <taxon>Eukaryota</taxon>
        <taxon>Fungi</taxon>
        <taxon>Dikarya</taxon>
        <taxon>Ascomycota</taxon>
        <taxon>Saccharomycotina</taxon>
        <taxon>Pichiomycetes</taxon>
        <taxon>Metschnikowiaceae</taxon>
        <taxon>Metschnikowia</taxon>
    </lineage>
</organism>
<reference evidence="4" key="1">
    <citation type="journal article" date="2018" name="Nat. Microbiol.">
        <title>Leveraging single-cell genomics to expand the fungal tree of life.</title>
        <authorList>
            <person name="Ahrendt S.R."/>
            <person name="Quandt C.A."/>
            <person name="Ciobanu D."/>
            <person name="Clum A."/>
            <person name="Salamov A."/>
            <person name="Andreopoulos B."/>
            <person name="Cheng J.F."/>
            <person name="Woyke T."/>
            <person name="Pelin A."/>
            <person name="Henrissat B."/>
            <person name="Reynolds N.K."/>
            <person name="Benny G.L."/>
            <person name="Smith M.E."/>
            <person name="James T.Y."/>
            <person name="Grigoriev I.V."/>
        </authorList>
    </citation>
    <scope>NUCLEOTIDE SEQUENCE [LARGE SCALE GENOMIC DNA]</scope>
    <source>
        <strain evidence="4">Baker2002</strain>
    </source>
</reference>
<dbReference type="PANTHER" id="PTHR10695">
    <property type="entry name" value="DEPHOSPHO-COA KINASE-RELATED"/>
    <property type="match status" value="1"/>
</dbReference>
<evidence type="ECO:0000256" key="1">
    <source>
        <dbReference type="SAM" id="MobiDB-lite"/>
    </source>
</evidence>
<sequence>MVTALAAVNAPHENEYSPFFKAVLAQLTPEYVGCDVLITSHMHTSTQFAKALLSGYSQFRQVATENGLSHDFSINFILVTKDQRYERAFKVCGEPVSVDVEWTEVALPSNEQESVQAAQERVKRSRDPESDELGCRSVNCVAVGGTFDHLHDGHKILLLLTAFCAQRRIIVGVTGEQLLKLKKFKEYLEDFSVRVDNVSAFLQKVLVPGQRFEIYQMNDVCGPTGYIEDIDALAISEETRLGAAFVNARRTEQNFRQLKVVCAHIVGGDGNELTNWQSKLSSTDLREREAKARRLS</sequence>
<dbReference type="GO" id="GO:0015937">
    <property type="term" value="P:coenzyme A biosynthetic process"/>
    <property type="evidence" value="ECO:0007669"/>
    <property type="project" value="TreeGrafter"/>
</dbReference>
<dbReference type="AlphaFoldDB" id="A0A4P9ZKJ2"/>
<keyword evidence="3" id="KW-0808">Transferase</keyword>
<name>A0A4P9ZKJ2_9ASCO</name>
<feature type="region of interest" description="Disordered" evidence="1">
    <location>
        <begin position="111"/>
        <end position="131"/>
    </location>
</feature>
<dbReference type="Gene3D" id="3.40.50.620">
    <property type="entry name" value="HUPs"/>
    <property type="match status" value="1"/>
</dbReference>
<feature type="domain" description="Cytidyltransferase-like" evidence="2">
    <location>
        <begin position="143"/>
        <end position="288"/>
    </location>
</feature>
<evidence type="ECO:0000259" key="2">
    <source>
        <dbReference type="Pfam" id="PF01467"/>
    </source>
</evidence>
<dbReference type="Pfam" id="PF01467">
    <property type="entry name" value="CTP_transf_like"/>
    <property type="match status" value="1"/>
</dbReference>
<dbReference type="EMBL" id="ML004430">
    <property type="protein sequence ID" value="RKP32670.1"/>
    <property type="molecule type" value="Genomic_DNA"/>
</dbReference>
<dbReference type="Proteomes" id="UP000268321">
    <property type="component" value="Unassembled WGS sequence"/>
</dbReference>
<keyword evidence="4" id="KW-1185">Reference proteome</keyword>
<evidence type="ECO:0000313" key="3">
    <source>
        <dbReference type="EMBL" id="RKP32670.1"/>
    </source>
</evidence>
<dbReference type="InterPro" id="IPR014729">
    <property type="entry name" value="Rossmann-like_a/b/a_fold"/>
</dbReference>
<evidence type="ECO:0000313" key="4">
    <source>
        <dbReference type="Proteomes" id="UP000268321"/>
    </source>
</evidence>
<protein>
    <submittedName>
        <fullName evidence="3">Nucleotidylyl transferase</fullName>
    </submittedName>
</protein>
<dbReference type="GO" id="GO:0004140">
    <property type="term" value="F:dephospho-CoA kinase activity"/>
    <property type="evidence" value="ECO:0007669"/>
    <property type="project" value="TreeGrafter"/>
</dbReference>
<gene>
    <name evidence="3" type="ORF">METBISCDRAFT_25606</name>
</gene>
<dbReference type="InterPro" id="IPR004821">
    <property type="entry name" value="Cyt_trans-like"/>
</dbReference>
<proteinExistence type="predicted"/>